<keyword evidence="2" id="KW-0472">Membrane</keyword>
<feature type="transmembrane region" description="Helical" evidence="2">
    <location>
        <begin position="6"/>
        <end position="26"/>
    </location>
</feature>
<keyword evidence="2" id="KW-0812">Transmembrane</keyword>
<dbReference type="VEuPathDB" id="VectorBase:GPAI027977"/>
<reference evidence="4" key="1">
    <citation type="submission" date="2014-03" db="EMBL/GenBank/DDBJ databases">
        <authorList>
            <person name="Aksoy S."/>
            <person name="Warren W."/>
            <person name="Wilson R.K."/>
        </authorList>
    </citation>
    <scope>NUCLEOTIDE SEQUENCE [LARGE SCALE GENOMIC DNA]</scope>
    <source>
        <strain evidence="4">IAEA</strain>
    </source>
</reference>
<dbReference type="EnsemblMetazoa" id="GPAI027977-RA">
    <property type="protein sequence ID" value="GPAI027977-PA"/>
    <property type="gene ID" value="GPAI027977"/>
</dbReference>
<dbReference type="Proteomes" id="UP000092445">
    <property type="component" value="Unassembled WGS sequence"/>
</dbReference>
<keyword evidence="4" id="KW-1185">Reference proteome</keyword>
<evidence type="ECO:0000313" key="4">
    <source>
        <dbReference type="Proteomes" id="UP000092445"/>
    </source>
</evidence>
<proteinExistence type="predicted"/>
<reference evidence="3" key="2">
    <citation type="submission" date="2020-05" db="UniProtKB">
        <authorList>
            <consortium name="EnsemblMetazoa"/>
        </authorList>
    </citation>
    <scope>IDENTIFICATION</scope>
    <source>
        <strain evidence="3">IAEA</strain>
    </source>
</reference>
<organism evidence="3 4">
    <name type="scientific">Glossina pallidipes</name>
    <name type="common">Tsetse fly</name>
    <dbReference type="NCBI Taxonomy" id="7398"/>
    <lineage>
        <taxon>Eukaryota</taxon>
        <taxon>Metazoa</taxon>
        <taxon>Ecdysozoa</taxon>
        <taxon>Arthropoda</taxon>
        <taxon>Hexapoda</taxon>
        <taxon>Insecta</taxon>
        <taxon>Pterygota</taxon>
        <taxon>Neoptera</taxon>
        <taxon>Endopterygota</taxon>
        <taxon>Diptera</taxon>
        <taxon>Brachycera</taxon>
        <taxon>Muscomorpha</taxon>
        <taxon>Hippoboscoidea</taxon>
        <taxon>Glossinidae</taxon>
        <taxon>Glossina</taxon>
    </lineage>
</organism>
<sequence length="158" mass="18553">MKSSLYLGTLLSITYMYFFAIVQANIHPLIYSDNQRFSQSSISRSKTDNSKKYSKQTKTTLFANSQLQPELYLYICDMFICKTQKGCAEDMTALTFAYEIEKKSQGLHHKVFHRLAAPHTRVRMSLVVERLISDNSNQNERERDEMESYYNEKQTYNK</sequence>
<evidence type="ECO:0000256" key="2">
    <source>
        <dbReference type="SAM" id="Phobius"/>
    </source>
</evidence>
<feature type="region of interest" description="Disordered" evidence="1">
    <location>
        <begin position="137"/>
        <end position="158"/>
    </location>
</feature>
<dbReference type="AlphaFoldDB" id="A0A1A9ZXB2"/>
<accession>A0A1A9ZXB2</accession>
<protein>
    <submittedName>
        <fullName evidence="3">Uncharacterized protein</fullName>
    </submittedName>
</protein>
<evidence type="ECO:0000313" key="3">
    <source>
        <dbReference type="EnsemblMetazoa" id="GPAI027977-PA"/>
    </source>
</evidence>
<name>A0A1A9ZXB2_GLOPL</name>
<keyword evidence="2" id="KW-1133">Transmembrane helix</keyword>
<evidence type="ECO:0000256" key="1">
    <source>
        <dbReference type="SAM" id="MobiDB-lite"/>
    </source>
</evidence>